<sequence>MVGVPSALVSSAMVELCWPAHQWLTVFQGDVVVALIVDIDLHIHHPAEFFHHLVAGVIQRRGVIPVGFGLRDLLVIAGNAAGERIDLATPSPAAG</sequence>
<organism evidence="1 2">
    <name type="scientific">Escherichia coli</name>
    <dbReference type="NCBI Taxonomy" id="562"/>
    <lineage>
        <taxon>Bacteria</taxon>
        <taxon>Pseudomonadati</taxon>
        <taxon>Pseudomonadota</taxon>
        <taxon>Gammaproteobacteria</taxon>
        <taxon>Enterobacterales</taxon>
        <taxon>Enterobacteriaceae</taxon>
        <taxon>Escherichia</taxon>
    </lineage>
</organism>
<gene>
    <name evidence="1" type="ORF">NCTC13148_06863</name>
</gene>
<dbReference type="Proteomes" id="UP000254255">
    <property type="component" value="Unassembled WGS sequence"/>
</dbReference>
<evidence type="ECO:0000313" key="2">
    <source>
        <dbReference type="Proteomes" id="UP000254255"/>
    </source>
</evidence>
<reference evidence="1 2" key="1">
    <citation type="submission" date="2018-06" db="EMBL/GenBank/DDBJ databases">
        <authorList>
            <consortium name="Pathogen Informatics"/>
            <person name="Doyle S."/>
        </authorList>
    </citation>
    <scope>NUCLEOTIDE SEQUENCE [LARGE SCALE GENOMIC DNA]</scope>
    <source>
        <strain evidence="1 2">NCTC13148</strain>
    </source>
</reference>
<dbReference type="AlphaFoldDB" id="A0A377F8Z7"/>
<dbReference type="EMBL" id="UGET01000006">
    <property type="protein sequence ID" value="STN26423.1"/>
    <property type="molecule type" value="Genomic_DNA"/>
</dbReference>
<protein>
    <submittedName>
        <fullName evidence="1">Uncharacterized protein</fullName>
    </submittedName>
</protein>
<evidence type="ECO:0000313" key="1">
    <source>
        <dbReference type="EMBL" id="STN26423.1"/>
    </source>
</evidence>
<accession>A0A377F8Z7</accession>
<name>A0A377F8Z7_ECOLX</name>
<proteinExistence type="predicted"/>